<protein>
    <submittedName>
        <fullName evidence="1">Uncharacterized protein</fullName>
    </submittedName>
</protein>
<keyword evidence="2" id="KW-1185">Reference proteome</keyword>
<dbReference type="Proteomes" id="UP000735302">
    <property type="component" value="Unassembled WGS sequence"/>
</dbReference>
<reference evidence="1 2" key="1">
    <citation type="journal article" date="2021" name="Elife">
        <title>Chloroplast acquisition without the gene transfer in kleptoplastic sea slugs, Plakobranchus ocellatus.</title>
        <authorList>
            <person name="Maeda T."/>
            <person name="Takahashi S."/>
            <person name="Yoshida T."/>
            <person name="Shimamura S."/>
            <person name="Takaki Y."/>
            <person name="Nagai Y."/>
            <person name="Toyoda A."/>
            <person name="Suzuki Y."/>
            <person name="Arimoto A."/>
            <person name="Ishii H."/>
            <person name="Satoh N."/>
            <person name="Nishiyama T."/>
            <person name="Hasebe M."/>
            <person name="Maruyama T."/>
            <person name="Minagawa J."/>
            <person name="Obokata J."/>
            <person name="Shigenobu S."/>
        </authorList>
    </citation>
    <scope>NUCLEOTIDE SEQUENCE [LARGE SCALE GENOMIC DNA]</scope>
</reference>
<name>A0AAV4BUP3_9GAST</name>
<dbReference type="AlphaFoldDB" id="A0AAV4BUP3"/>
<comment type="caution">
    <text evidence="1">The sequence shown here is derived from an EMBL/GenBank/DDBJ whole genome shotgun (WGS) entry which is preliminary data.</text>
</comment>
<evidence type="ECO:0000313" key="2">
    <source>
        <dbReference type="Proteomes" id="UP000735302"/>
    </source>
</evidence>
<sequence>MMWRGRYRMMIFKMGVEIIWSEGVGRDDQQDVEEQVEMINRMWQGSNRGMNDPQKNKTSICKGTSLLNFQAGTSH</sequence>
<accession>A0AAV4BUP3</accession>
<evidence type="ECO:0000313" key="1">
    <source>
        <dbReference type="EMBL" id="GFO22860.1"/>
    </source>
</evidence>
<dbReference type="EMBL" id="BLXT01005456">
    <property type="protein sequence ID" value="GFO22860.1"/>
    <property type="molecule type" value="Genomic_DNA"/>
</dbReference>
<proteinExistence type="predicted"/>
<gene>
    <name evidence="1" type="ORF">PoB_004936500</name>
</gene>
<organism evidence="1 2">
    <name type="scientific">Plakobranchus ocellatus</name>
    <dbReference type="NCBI Taxonomy" id="259542"/>
    <lineage>
        <taxon>Eukaryota</taxon>
        <taxon>Metazoa</taxon>
        <taxon>Spiralia</taxon>
        <taxon>Lophotrochozoa</taxon>
        <taxon>Mollusca</taxon>
        <taxon>Gastropoda</taxon>
        <taxon>Heterobranchia</taxon>
        <taxon>Euthyneura</taxon>
        <taxon>Panpulmonata</taxon>
        <taxon>Sacoglossa</taxon>
        <taxon>Placobranchoidea</taxon>
        <taxon>Plakobranchidae</taxon>
        <taxon>Plakobranchus</taxon>
    </lineage>
</organism>